<dbReference type="PANTHER" id="PTHR35869">
    <property type="entry name" value="OUTER-MEMBRANE LIPOPROTEIN CARRIER PROTEIN"/>
    <property type="match status" value="1"/>
</dbReference>
<dbReference type="AlphaFoldDB" id="A0A934NK85"/>
<dbReference type="InterPro" id="IPR029046">
    <property type="entry name" value="LolA/LolB/LppX"/>
</dbReference>
<keyword evidence="3" id="KW-1185">Reference proteome</keyword>
<keyword evidence="1" id="KW-0732">Signal</keyword>
<comment type="caution">
    <text evidence="2">The sequence shown here is derived from an EMBL/GenBank/DDBJ whole genome shotgun (WGS) entry which is preliminary data.</text>
</comment>
<protein>
    <submittedName>
        <fullName evidence="2">Outer membrane lipoprotein carrier protein LolA</fullName>
    </submittedName>
</protein>
<keyword evidence="2" id="KW-0449">Lipoprotein</keyword>
<accession>A0A934NK85</accession>
<evidence type="ECO:0000256" key="1">
    <source>
        <dbReference type="ARBA" id="ARBA00022729"/>
    </source>
</evidence>
<proteinExistence type="predicted"/>
<dbReference type="CDD" id="cd16325">
    <property type="entry name" value="LolA"/>
    <property type="match status" value="1"/>
</dbReference>
<dbReference type="InterPro" id="IPR004564">
    <property type="entry name" value="OM_lipoprot_carrier_LolA-like"/>
</dbReference>
<sequence>MFAFNGMAQTKLTASEQTEFKTKVENTAKSTQTIVSDFTQTKHLSVLDNVISSEGKLVYKAPNLVKWEYVKPYQNIAIFKDDQLLVNNEGKKDKIDLSSNKIFKSLNTLIVNSIKGDMFDETQFDLAYFKFEEGYLVTFVPKDKRMKKFIASFELKFSKSDAEVKEVKLIEPNNDYTLITFANRKINTPVSENAFIN</sequence>
<dbReference type="Proteomes" id="UP000662373">
    <property type="component" value="Unassembled WGS sequence"/>
</dbReference>
<evidence type="ECO:0000313" key="2">
    <source>
        <dbReference type="EMBL" id="MBJ7879557.1"/>
    </source>
</evidence>
<dbReference type="EMBL" id="JAEHJZ010000004">
    <property type="protein sequence ID" value="MBJ7879557.1"/>
    <property type="molecule type" value="Genomic_DNA"/>
</dbReference>
<dbReference type="SUPFAM" id="SSF89392">
    <property type="entry name" value="Prokaryotic lipoproteins and lipoprotein localization factors"/>
    <property type="match status" value="1"/>
</dbReference>
<evidence type="ECO:0000313" key="3">
    <source>
        <dbReference type="Proteomes" id="UP000662373"/>
    </source>
</evidence>
<reference evidence="2 3" key="1">
    <citation type="submission" date="2020-09" db="EMBL/GenBank/DDBJ databases">
        <title>Draft genome of Gelidibacter salicanalis PAMC21136.</title>
        <authorList>
            <person name="Park H."/>
        </authorList>
    </citation>
    <scope>NUCLEOTIDE SEQUENCE [LARGE SCALE GENOMIC DNA]</scope>
    <source>
        <strain evidence="2 3">PAMC21136</strain>
    </source>
</reference>
<dbReference type="Pfam" id="PF03548">
    <property type="entry name" value="LolA"/>
    <property type="match status" value="1"/>
</dbReference>
<name>A0A934NK85_9FLAO</name>
<organism evidence="2 3">
    <name type="scientific">Gelidibacter salicanalis</name>
    <dbReference type="NCBI Taxonomy" id="291193"/>
    <lineage>
        <taxon>Bacteria</taxon>
        <taxon>Pseudomonadati</taxon>
        <taxon>Bacteroidota</taxon>
        <taxon>Flavobacteriia</taxon>
        <taxon>Flavobacteriales</taxon>
        <taxon>Flavobacteriaceae</taxon>
        <taxon>Gelidibacter</taxon>
    </lineage>
</organism>
<dbReference type="PANTHER" id="PTHR35869:SF1">
    <property type="entry name" value="OUTER-MEMBRANE LIPOPROTEIN CARRIER PROTEIN"/>
    <property type="match status" value="1"/>
</dbReference>
<dbReference type="Gene3D" id="2.50.20.10">
    <property type="entry name" value="Lipoprotein localisation LolA/LolB/LppX"/>
    <property type="match status" value="1"/>
</dbReference>
<gene>
    <name evidence="2" type="ORF">JEM65_02645</name>
</gene>